<reference evidence="2 3" key="1">
    <citation type="submission" date="2018-07" db="EMBL/GenBank/DDBJ databases">
        <title>Genomic Encyclopedia of Type Strains, Phase IV (KMG-IV): sequencing the most valuable type-strain genomes for metagenomic binning, comparative biology and taxonomic classification.</title>
        <authorList>
            <person name="Goeker M."/>
        </authorList>
    </citation>
    <scope>NUCLEOTIDE SEQUENCE [LARGE SCALE GENOMIC DNA]</scope>
    <source>
        <strain evidence="2 3">DSM 25281</strain>
    </source>
</reference>
<accession>A0A370GAL0</accession>
<keyword evidence="1" id="KW-1133">Transmembrane helix</keyword>
<dbReference type="Pfam" id="PF14045">
    <property type="entry name" value="YIEGIA"/>
    <property type="match status" value="1"/>
</dbReference>
<evidence type="ECO:0000313" key="2">
    <source>
        <dbReference type="EMBL" id="RDI40089.1"/>
    </source>
</evidence>
<keyword evidence="1" id="KW-0472">Membrane</keyword>
<sequence>MKEQILSMPHLIQIITAILGGTAARLFVLREDFRQYPTYPNGYLSHAVMGFVAATLGAVLVPALMTNNLTSVTFLTLAITQFQNVRKIEQASLQLLEETEYTKRGNAYIDGISKTFEARNYIALIVSLVIAAIMEIMDDNITWIRIPAGLAAGGIVYIWMKNFSKGKVISDIASVSAGEISIKNNELYVDDIFVSNRIGIERGQEMILKEGLAVVLTPKSDHFRISLDNYGQRQAILFEITRSLGIKRYHYTRKDYIDGRIVFVVVPILQNIDRMITSVENTPLLESIQKNHKFLKDRSEDYE</sequence>
<name>A0A370GAL0_9BACI</name>
<feature type="transmembrane region" description="Helical" evidence="1">
    <location>
        <begin position="121"/>
        <end position="137"/>
    </location>
</feature>
<dbReference type="Proteomes" id="UP000255326">
    <property type="component" value="Unassembled WGS sequence"/>
</dbReference>
<keyword evidence="3" id="KW-1185">Reference proteome</keyword>
<feature type="transmembrane region" description="Helical" evidence="1">
    <location>
        <begin position="143"/>
        <end position="160"/>
    </location>
</feature>
<proteinExistence type="predicted"/>
<evidence type="ECO:0008006" key="4">
    <source>
        <dbReference type="Google" id="ProtNLM"/>
    </source>
</evidence>
<dbReference type="AlphaFoldDB" id="A0A370GAL0"/>
<gene>
    <name evidence="2" type="ORF">DFR59_1125</name>
</gene>
<evidence type="ECO:0000256" key="1">
    <source>
        <dbReference type="SAM" id="Phobius"/>
    </source>
</evidence>
<dbReference type="OrthoDB" id="1846546at2"/>
<protein>
    <recommendedName>
        <fullName evidence="4">YIEGIA protein</fullName>
    </recommendedName>
</protein>
<organism evidence="2 3">
    <name type="scientific">Falsibacillus pallidus</name>
    <dbReference type="NCBI Taxonomy" id="493781"/>
    <lineage>
        <taxon>Bacteria</taxon>
        <taxon>Bacillati</taxon>
        <taxon>Bacillota</taxon>
        <taxon>Bacilli</taxon>
        <taxon>Bacillales</taxon>
        <taxon>Bacillaceae</taxon>
        <taxon>Falsibacillus</taxon>
    </lineage>
</organism>
<feature type="transmembrane region" description="Helical" evidence="1">
    <location>
        <begin position="12"/>
        <end position="28"/>
    </location>
</feature>
<keyword evidence="1" id="KW-0812">Transmembrane</keyword>
<dbReference type="EMBL" id="QQAY01000012">
    <property type="protein sequence ID" value="RDI40089.1"/>
    <property type="molecule type" value="Genomic_DNA"/>
</dbReference>
<comment type="caution">
    <text evidence="2">The sequence shown here is derived from an EMBL/GenBank/DDBJ whole genome shotgun (WGS) entry which is preliminary data.</text>
</comment>
<feature type="transmembrane region" description="Helical" evidence="1">
    <location>
        <begin position="43"/>
        <end position="65"/>
    </location>
</feature>
<evidence type="ECO:0000313" key="3">
    <source>
        <dbReference type="Proteomes" id="UP000255326"/>
    </source>
</evidence>
<dbReference type="InterPro" id="IPR025918">
    <property type="entry name" value="YIEGIA"/>
</dbReference>
<dbReference type="RefSeq" id="WP_114746485.1">
    <property type="nucleotide sequence ID" value="NZ_QQAY01000012.1"/>
</dbReference>